<dbReference type="AlphaFoldDB" id="A0A2T0B2D9"/>
<dbReference type="SMART" id="SM00419">
    <property type="entry name" value="HTH_CRP"/>
    <property type="match status" value="1"/>
</dbReference>
<evidence type="ECO:0000256" key="1">
    <source>
        <dbReference type="ARBA" id="ARBA00023015"/>
    </source>
</evidence>
<accession>A0A2T0B2D9</accession>
<evidence type="ECO:0000259" key="4">
    <source>
        <dbReference type="PROSITE" id="PS50042"/>
    </source>
</evidence>
<name>A0A2T0B2D9_9CLOT</name>
<dbReference type="PROSITE" id="PS50042">
    <property type="entry name" value="CNMP_BINDING_3"/>
    <property type="match status" value="1"/>
</dbReference>
<sequence>MSKLDHIIKLLVTTKLFNGLTYEELHEIFKKYPANITAYSSNAIVHFQGECCTGLDIVLNGHIQIQKIDANGDMSVICDFTAGNSIGENLLFSRNNAYPFTIVTKCHTEILYLSKQPILYLCRINDGFLQNFLESLSDKTLILSGKIKALSTKTIRKCIIEFLLCEYSIQKNTTIFLRLSKKELAEKFGIQRPSLSRELNKMRSKGLIEYNAKSITIKDVKELKRIYKGSGTCKEM</sequence>
<dbReference type="Pfam" id="PF00027">
    <property type="entry name" value="cNMP_binding"/>
    <property type="match status" value="1"/>
</dbReference>
<dbReference type="InterPro" id="IPR050397">
    <property type="entry name" value="Env_Response_Regulators"/>
</dbReference>
<dbReference type="SUPFAM" id="SSF46785">
    <property type="entry name" value="Winged helix' DNA-binding domain"/>
    <property type="match status" value="1"/>
</dbReference>
<dbReference type="InterPro" id="IPR012318">
    <property type="entry name" value="HTH_CRP"/>
</dbReference>
<evidence type="ECO:0000256" key="3">
    <source>
        <dbReference type="ARBA" id="ARBA00023163"/>
    </source>
</evidence>
<dbReference type="CDD" id="cd00038">
    <property type="entry name" value="CAP_ED"/>
    <property type="match status" value="1"/>
</dbReference>
<feature type="domain" description="HTH crp-type" evidence="5">
    <location>
        <begin position="153"/>
        <end position="221"/>
    </location>
</feature>
<dbReference type="Proteomes" id="UP000239706">
    <property type="component" value="Unassembled WGS sequence"/>
</dbReference>
<dbReference type="InterPro" id="IPR000595">
    <property type="entry name" value="cNMP-bd_dom"/>
</dbReference>
<gene>
    <name evidence="6" type="ORF">CLLI_19650</name>
</gene>
<dbReference type="InterPro" id="IPR011991">
    <property type="entry name" value="ArsR-like_HTH"/>
</dbReference>
<dbReference type="Gene3D" id="2.60.120.10">
    <property type="entry name" value="Jelly Rolls"/>
    <property type="match status" value="1"/>
</dbReference>
<dbReference type="OrthoDB" id="3176638at2"/>
<dbReference type="RefSeq" id="WP_106064044.1">
    <property type="nucleotide sequence ID" value="NZ_PVXO01000052.1"/>
</dbReference>
<dbReference type="CDD" id="cd00090">
    <property type="entry name" value="HTH_ARSR"/>
    <property type="match status" value="1"/>
</dbReference>
<dbReference type="InterPro" id="IPR018490">
    <property type="entry name" value="cNMP-bd_dom_sf"/>
</dbReference>
<evidence type="ECO:0000259" key="5">
    <source>
        <dbReference type="PROSITE" id="PS51063"/>
    </source>
</evidence>
<dbReference type="InterPro" id="IPR014710">
    <property type="entry name" value="RmlC-like_jellyroll"/>
</dbReference>
<organism evidence="6 7">
    <name type="scientific">Clostridium liquoris</name>
    <dbReference type="NCBI Taxonomy" id="1289519"/>
    <lineage>
        <taxon>Bacteria</taxon>
        <taxon>Bacillati</taxon>
        <taxon>Bacillota</taxon>
        <taxon>Clostridia</taxon>
        <taxon>Eubacteriales</taxon>
        <taxon>Clostridiaceae</taxon>
        <taxon>Clostridium</taxon>
    </lineage>
</organism>
<evidence type="ECO:0000256" key="2">
    <source>
        <dbReference type="ARBA" id="ARBA00023125"/>
    </source>
</evidence>
<reference evidence="6 7" key="1">
    <citation type="submission" date="2018-03" db="EMBL/GenBank/DDBJ databases">
        <title>Genome sequence of Clostridium liquoris DSM 100320.</title>
        <authorList>
            <person name="Poehlein A."/>
            <person name="Daniel R."/>
        </authorList>
    </citation>
    <scope>NUCLEOTIDE SEQUENCE [LARGE SCALE GENOMIC DNA]</scope>
    <source>
        <strain evidence="6 7">DSM 100320</strain>
    </source>
</reference>
<dbReference type="InterPro" id="IPR036390">
    <property type="entry name" value="WH_DNA-bd_sf"/>
</dbReference>
<dbReference type="GO" id="GO:0003677">
    <property type="term" value="F:DNA binding"/>
    <property type="evidence" value="ECO:0007669"/>
    <property type="project" value="UniProtKB-KW"/>
</dbReference>
<dbReference type="GO" id="GO:0005829">
    <property type="term" value="C:cytosol"/>
    <property type="evidence" value="ECO:0007669"/>
    <property type="project" value="TreeGrafter"/>
</dbReference>
<dbReference type="EMBL" id="PVXO01000052">
    <property type="protein sequence ID" value="PRR78045.1"/>
    <property type="molecule type" value="Genomic_DNA"/>
</dbReference>
<comment type="caution">
    <text evidence="6">The sequence shown here is derived from an EMBL/GenBank/DDBJ whole genome shotgun (WGS) entry which is preliminary data.</text>
</comment>
<dbReference type="PANTHER" id="PTHR24567:SF58">
    <property type="entry name" value="CYCLIC AMP-BINDING REGULATORY PROTEIN"/>
    <property type="match status" value="1"/>
</dbReference>
<dbReference type="PANTHER" id="PTHR24567">
    <property type="entry name" value="CRP FAMILY TRANSCRIPTIONAL REGULATORY PROTEIN"/>
    <property type="match status" value="1"/>
</dbReference>
<proteinExistence type="predicted"/>
<keyword evidence="3" id="KW-0804">Transcription</keyword>
<dbReference type="SUPFAM" id="SSF51206">
    <property type="entry name" value="cAMP-binding domain-like"/>
    <property type="match status" value="1"/>
</dbReference>
<feature type="domain" description="Cyclic nucleotide-binding" evidence="4">
    <location>
        <begin position="16"/>
        <end position="116"/>
    </location>
</feature>
<evidence type="ECO:0000313" key="6">
    <source>
        <dbReference type="EMBL" id="PRR78045.1"/>
    </source>
</evidence>
<keyword evidence="7" id="KW-1185">Reference proteome</keyword>
<protein>
    <submittedName>
        <fullName evidence="6">DNA-binding transcriptional dual regulator Crp</fullName>
    </submittedName>
</protein>
<dbReference type="GO" id="GO:0003700">
    <property type="term" value="F:DNA-binding transcription factor activity"/>
    <property type="evidence" value="ECO:0007669"/>
    <property type="project" value="TreeGrafter"/>
</dbReference>
<dbReference type="Pfam" id="PF13545">
    <property type="entry name" value="HTH_Crp_2"/>
    <property type="match status" value="1"/>
</dbReference>
<evidence type="ECO:0000313" key="7">
    <source>
        <dbReference type="Proteomes" id="UP000239706"/>
    </source>
</evidence>
<dbReference type="PROSITE" id="PS51063">
    <property type="entry name" value="HTH_CRP_2"/>
    <property type="match status" value="1"/>
</dbReference>
<keyword evidence="2 6" id="KW-0238">DNA-binding</keyword>
<keyword evidence="1" id="KW-0805">Transcription regulation</keyword>